<dbReference type="RefSeq" id="WP_309940903.1">
    <property type="nucleotide sequence ID" value="NZ_AP025306.1"/>
</dbReference>
<proteinExistence type="predicted"/>
<dbReference type="GO" id="GO:0051213">
    <property type="term" value="F:dioxygenase activity"/>
    <property type="evidence" value="ECO:0007669"/>
    <property type="project" value="UniProtKB-KW"/>
</dbReference>
<evidence type="ECO:0000313" key="2">
    <source>
        <dbReference type="Proteomes" id="UP001185092"/>
    </source>
</evidence>
<dbReference type="EMBL" id="JAVDQD010000005">
    <property type="protein sequence ID" value="MDR6240735.1"/>
    <property type="molecule type" value="Genomic_DNA"/>
</dbReference>
<dbReference type="InterPro" id="IPR014710">
    <property type="entry name" value="RmlC-like_jellyroll"/>
</dbReference>
<keyword evidence="2" id="KW-1185">Reference proteome</keyword>
<accession>A0AAE3XRR2</accession>
<organism evidence="1 2">
    <name type="scientific">Aureibacter tunicatorum</name>
    <dbReference type="NCBI Taxonomy" id="866807"/>
    <lineage>
        <taxon>Bacteria</taxon>
        <taxon>Pseudomonadati</taxon>
        <taxon>Bacteroidota</taxon>
        <taxon>Cytophagia</taxon>
        <taxon>Cytophagales</taxon>
        <taxon>Persicobacteraceae</taxon>
        <taxon>Aureibacter</taxon>
    </lineage>
</organism>
<gene>
    <name evidence="1" type="ORF">HNQ88_003811</name>
</gene>
<dbReference type="InterPro" id="IPR011051">
    <property type="entry name" value="RmlC_Cupin_sf"/>
</dbReference>
<dbReference type="Proteomes" id="UP001185092">
    <property type="component" value="Unassembled WGS sequence"/>
</dbReference>
<dbReference type="AlphaFoldDB" id="A0AAE3XRR2"/>
<reference evidence="1" key="1">
    <citation type="submission" date="2023-07" db="EMBL/GenBank/DDBJ databases">
        <title>Genomic Encyclopedia of Type Strains, Phase IV (KMG-IV): sequencing the most valuable type-strain genomes for metagenomic binning, comparative biology and taxonomic classification.</title>
        <authorList>
            <person name="Goeker M."/>
        </authorList>
    </citation>
    <scope>NUCLEOTIDE SEQUENCE</scope>
    <source>
        <strain evidence="1">DSM 26174</strain>
    </source>
</reference>
<dbReference type="Gene3D" id="2.60.120.10">
    <property type="entry name" value="Jelly Rolls"/>
    <property type="match status" value="1"/>
</dbReference>
<evidence type="ECO:0000313" key="1">
    <source>
        <dbReference type="EMBL" id="MDR6240735.1"/>
    </source>
</evidence>
<sequence length="113" mass="12763">MEQASLIKNLEYNDNKPAVSLLFENEVSKEVRILMKSGQIMKEHKTSYQITVELFEGKIEFGVNGKIKVIEKGDILSLASNTPHDLRALENSIIRLSLSKNDFVNRVKDVANS</sequence>
<comment type="caution">
    <text evidence="1">The sequence shown here is derived from an EMBL/GenBank/DDBJ whole genome shotgun (WGS) entry which is preliminary data.</text>
</comment>
<keyword evidence="1" id="KW-0560">Oxidoreductase</keyword>
<dbReference type="SUPFAM" id="SSF51182">
    <property type="entry name" value="RmlC-like cupins"/>
    <property type="match status" value="1"/>
</dbReference>
<keyword evidence="1" id="KW-0223">Dioxygenase</keyword>
<protein>
    <submittedName>
        <fullName evidence="1">Quercetin dioxygenase-like cupin family protein</fullName>
    </submittedName>
</protein>
<name>A0AAE3XRR2_9BACT</name>